<dbReference type="AlphaFoldDB" id="A0AAD5WYJ3"/>
<evidence type="ECO:0000256" key="8">
    <source>
        <dbReference type="ARBA" id="ARBA00061030"/>
    </source>
</evidence>
<evidence type="ECO:0000256" key="6">
    <source>
        <dbReference type="ARBA" id="ARBA00023175"/>
    </source>
</evidence>
<feature type="region of interest" description="Disordered" evidence="11">
    <location>
        <begin position="502"/>
        <end position="589"/>
    </location>
</feature>
<evidence type="ECO:0000256" key="7">
    <source>
        <dbReference type="ARBA" id="ARBA00023212"/>
    </source>
</evidence>
<evidence type="ECO:0000256" key="10">
    <source>
        <dbReference type="RuleBase" id="RU000394"/>
    </source>
</evidence>
<dbReference type="GO" id="GO:0007018">
    <property type="term" value="P:microtubule-based movement"/>
    <property type="evidence" value="ECO:0007669"/>
    <property type="project" value="InterPro"/>
</dbReference>
<evidence type="ECO:0000256" key="4">
    <source>
        <dbReference type="ARBA" id="ARBA00022741"/>
    </source>
</evidence>
<comment type="similarity">
    <text evidence="8">Belongs to the TRAFAC class myosin-kinesin ATPase superfamily. Kinesin family. KIN-13 subfamily.</text>
</comment>
<evidence type="ECO:0000256" key="1">
    <source>
        <dbReference type="ARBA" id="ARBA00004245"/>
    </source>
</evidence>
<dbReference type="GO" id="GO:0008017">
    <property type="term" value="F:microtubule binding"/>
    <property type="evidence" value="ECO:0007669"/>
    <property type="project" value="InterPro"/>
</dbReference>
<dbReference type="InterPro" id="IPR001752">
    <property type="entry name" value="Kinesin_motor_dom"/>
</dbReference>
<protein>
    <recommendedName>
        <fullName evidence="10">Kinesin-like protein</fullName>
    </recommendedName>
</protein>
<dbReference type="PRINTS" id="PR00380">
    <property type="entry name" value="KINESINHEAVY"/>
</dbReference>
<keyword evidence="4 9" id="KW-0547">Nucleotide-binding</keyword>
<keyword evidence="5 9" id="KW-0067">ATP-binding</keyword>
<dbReference type="PROSITE" id="PS00411">
    <property type="entry name" value="KINESIN_MOTOR_1"/>
    <property type="match status" value="1"/>
</dbReference>
<evidence type="ECO:0000313" key="14">
    <source>
        <dbReference type="Proteomes" id="UP001212841"/>
    </source>
</evidence>
<evidence type="ECO:0000256" key="9">
    <source>
        <dbReference type="PROSITE-ProRule" id="PRU00283"/>
    </source>
</evidence>
<gene>
    <name evidence="13" type="primary">KIF24_1</name>
    <name evidence="13" type="ORF">HK097_002186</name>
</gene>
<evidence type="ECO:0000256" key="3">
    <source>
        <dbReference type="ARBA" id="ARBA00022701"/>
    </source>
</evidence>
<dbReference type="InterPro" id="IPR019821">
    <property type="entry name" value="Kinesin_motor_CS"/>
</dbReference>
<evidence type="ECO:0000256" key="11">
    <source>
        <dbReference type="SAM" id="MobiDB-lite"/>
    </source>
</evidence>
<comment type="caution">
    <text evidence="13">The sequence shown here is derived from an EMBL/GenBank/DDBJ whole genome shotgun (WGS) entry which is preliminary data.</text>
</comment>
<dbReference type="InterPro" id="IPR027417">
    <property type="entry name" value="P-loop_NTPase"/>
</dbReference>
<accession>A0AAD5WYJ3</accession>
<keyword evidence="6 9" id="KW-0505">Motor protein</keyword>
<dbReference type="SMART" id="SM00129">
    <property type="entry name" value="KISc"/>
    <property type="match status" value="1"/>
</dbReference>
<dbReference type="EMBL" id="JADGJD010001461">
    <property type="protein sequence ID" value="KAJ3041819.1"/>
    <property type="molecule type" value="Genomic_DNA"/>
</dbReference>
<keyword evidence="14" id="KW-1185">Reference proteome</keyword>
<dbReference type="GO" id="GO:0007019">
    <property type="term" value="P:microtubule depolymerization"/>
    <property type="evidence" value="ECO:0007669"/>
    <property type="project" value="TreeGrafter"/>
</dbReference>
<keyword evidence="3 10" id="KW-0493">Microtubule</keyword>
<evidence type="ECO:0000259" key="12">
    <source>
        <dbReference type="PROSITE" id="PS50067"/>
    </source>
</evidence>
<feature type="binding site" evidence="9">
    <location>
        <begin position="238"/>
        <end position="245"/>
    </location>
    <ligand>
        <name>ATP</name>
        <dbReference type="ChEBI" id="CHEBI:30616"/>
    </ligand>
</feature>
<organism evidence="13 14">
    <name type="scientific">Rhizophlyctis rosea</name>
    <dbReference type="NCBI Taxonomy" id="64517"/>
    <lineage>
        <taxon>Eukaryota</taxon>
        <taxon>Fungi</taxon>
        <taxon>Fungi incertae sedis</taxon>
        <taxon>Chytridiomycota</taxon>
        <taxon>Chytridiomycota incertae sedis</taxon>
        <taxon>Chytridiomycetes</taxon>
        <taxon>Rhizophlyctidales</taxon>
        <taxon>Rhizophlyctidaceae</taxon>
        <taxon>Rhizophlyctis</taxon>
    </lineage>
</organism>
<feature type="compositionally biased region" description="Basic and acidic residues" evidence="11">
    <location>
        <begin position="510"/>
        <end position="542"/>
    </location>
</feature>
<evidence type="ECO:0000256" key="2">
    <source>
        <dbReference type="ARBA" id="ARBA00022490"/>
    </source>
</evidence>
<comment type="subcellular location">
    <subcellularLocation>
        <location evidence="1">Cytoplasm</location>
        <location evidence="1">Cytoskeleton</location>
    </subcellularLocation>
</comment>
<evidence type="ECO:0000313" key="13">
    <source>
        <dbReference type="EMBL" id="KAJ3041819.1"/>
    </source>
</evidence>
<feature type="compositionally biased region" description="Polar residues" evidence="11">
    <location>
        <begin position="543"/>
        <end position="570"/>
    </location>
</feature>
<keyword evidence="7" id="KW-0206">Cytoskeleton</keyword>
<dbReference type="PROSITE" id="PS50067">
    <property type="entry name" value="KINESIN_MOTOR_2"/>
    <property type="match status" value="1"/>
</dbReference>
<dbReference type="InterPro" id="IPR036961">
    <property type="entry name" value="Kinesin_motor_dom_sf"/>
</dbReference>
<sequence length="677" mass="74231">MAAANPPSDRFSPPPAFIQASLARQAQIKQNQKLRAALAHHDENAGETITKTSGVNSGFGVLISSAESPGGTVLQIAQLKERREKRRKQQEELRKAKEGVDDSQWDIMQLTDRIEAFRKDCRQQVVETPDISIEGLEGNNDNMRIRVCVRKRPINETEIANNNIDILTTRTATYPNAQIHIHEPKTRLDLSRDIETHSFGFDNVFDEKASNKDLYASTVAGLVEGIFQGGKVTLFAYGQTGSGKTHTIFGSPTEPGLFHHIAKDIMLLCAQSLSDTTGPLPTLHLSFFELYGPQIYDLLNSRTRLTLLESPNPKDPIYIQNLTSVPIPTVNLAEGLEKLLALIAEGFKSRSTGSTQANSHSSRSHAVLQLTLKNPTTLRPLGKFSLIDLAGSERATDRGPTTSLTTKWESSEINKSLLSLKECIRALHQHKPTGVTARRKSGTGKHIPFRGSKLTHVLRDSFMGRGNRTVMIACVAPGMRSCECTLNTLRYAGRVKGYGGMVNSKGSTKVVEKAQEEVTVRSRAEKDDAGGPMQDRDHKENSDGVTESSNPSSAYNTDNESGDTFSPSSLSDDEIAFAPQPRPSGTTTTIPLTSLSVLLRTQPPTSQFTKTLLESHLIALTARHDLVEAEKRMMMSMLDGDEEISQYAEGLEKVVRKRMAVDEELLAMLGRTGSGNA</sequence>
<evidence type="ECO:0000256" key="5">
    <source>
        <dbReference type="ARBA" id="ARBA00022840"/>
    </source>
</evidence>
<dbReference type="GO" id="GO:0005524">
    <property type="term" value="F:ATP binding"/>
    <property type="evidence" value="ECO:0007669"/>
    <property type="project" value="UniProtKB-UniRule"/>
</dbReference>
<keyword evidence="2" id="KW-0963">Cytoplasm</keyword>
<dbReference type="FunFam" id="3.40.850.10:FF:000012">
    <property type="entry name" value="Kinesin-like protein"/>
    <property type="match status" value="1"/>
</dbReference>
<dbReference type="Pfam" id="PF00225">
    <property type="entry name" value="Kinesin"/>
    <property type="match status" value="1"/>
</dbReference>
<feature type="domain" description="Kinesin motor" evidence="12">
    <location>
        <begin position="144"/>
        <end position="498"/>
    </location>
</feature>
<dbReference type="PANTHER" id="PTHR47971:SF8">
    <property type="entry name" value="KINESIN-LIKE PROTEIN"/>
    <property type="match status" value="1"/>
</dbReference>
<reference evidence="13" key="1">
    <citation type="submission" date="2020-05" db="EMBL/GenBank/DDBJ databases">
        <title>Phylogenomic resolution of chytrid fungi.</title>
        <authorList>
            <person name="Stajich J.E."/>
            <person name="Amses K."/>
            <person name="Simmons R."/>
            <person name="Seto K."/>
            <person name="Myers J."/>
            <person name="Bonds A."/>
            <person name="Quandt C.A."/>
            <person name="Barry K."/>
            <person name="Liu P."/>
            <person name="Grigoriev I."/>
            <person name="Longcore J.E."/>
            <person name="James T.Y."/>
        </authorList>
    </citation>
    <scope>NUCLEOTIDE SEQUENCE</scope>
    <source>
        <strain evidence="13">JEL0318</strain>
    </source>
</reference>
<proteinExistence type="inferred from homology"/>
<dbReference type="Gene3D" id="3.40.850.10">
    <property type="entry name" value="Kinesin motor domain"/>
    <property type="match status" value="1"/>
</dbReference>
<dbReference type="GO" id="GO:0003777">
    <property type="term" value="F:microtubule motor activity"/>
    <property type="evidence" value="ECO:0007669"/>
    <property type="project" value="InterPro"/>
</dbReference>
<dbReference type="InterPro" id="IPR027640">
    <property type="entry name" value="Kinesin-like_fam"/>
</dbReference>
<dbReference type="PANTHER" id="PTHR47971">
    <property type="entry name" value="KINESIN-RELATED PROTEIN 6"/>
    <property type="match status" value="1"/>
</dbReference>
<name>A0AAD5WYJ3_9FUNG</name>
<dbReference type="GO" id="GO:0005874">
    <property type="term" value="C:microtubule"/>
    <property type="evidence" value="ECO:0007669"/>
    <property type="project" value="UniProtKB-KW"/>
</dbReference>
<dbReference type="SUPFAM" id="SSF52540">
    <property type="entry name" value="P-loop containing nucleoside triphosphate hydrolases"/>
    <property type="match status" value="1"/>
</dbReference>
<dbReference type="Proteomes" id="UP001212841">
    <property type="component" value="Unassembled WGS sequence"/>
</dbReference>